<evidence type="ECO:0000313" key="4">
    <source>
        <dbReference type="EMBL" id="KAF2191300.1"/>
    </source>
</evidence>
<dbReference type="SUPFAM" id="SSF49417">
    <property type="entry name" value="p53-like transcription factors"/>
    <property type="match status" value="1"/>
</dbReference>
<sequence length="85" mass="9720">MYTLSISHPPTRQLHGIGSFHTTTTMVGSQLPLQTQAEQSHQYSPASHSGSTHQYTFERIQFKSATTNKGERWAQQQYYHLIVEL</sequence>
<proteinExistence type="predicted"/>
<keyword evidence="1 2" id="KW-0238">DNA-binding</keyword>
<accession>A0A6A6EMJ7</accession>
<dbReference type="Gene3D" id="2.60.40.1390">
    <property type="entry name" value="NDT80 DNA-binding domain"/>
    <property type="match status" value="1"/>
</dbReference>
<dbReference type="InterPro" id="IPR024061">
    <property type="entry name" value="NDT80_DNA-bd_dom"/>
</dbReference>
<dbReference type="InterPro" id="IPR052605">
    <property type="entry name" value="Fungal_trans_regulator"/>
</dbReference>
<feature type="domain" description="NDT80" evidence="3">
    <location>
        <begin position="1"/>
        <end position="85"/>
    </location>
</feature>
<dbReference type="PROSITE" id="PS51517">
    <property type="entry name" value="NDT80"/>
    <property type="match status" value="1"/>
</dbReference>
<organism evidence="4 5">
    <name type="scientific">Zopfia rhizophila CBS 207.26</name>
    <dbReference type="NCBI Taxonomy" id="1314779"/>
    <lineage>
        <taxon>Eukaryota</taxon>
        <taxon>Fungi</taxon>
        <taxon>Dikarya</taxon>
        <taxon>Ascomycota</taxon>
        <taxon>Pezizomycotina</taxon>
        <taxon>Dothideomycetes</taxon>
        <taxon>Dothideomycetes incertae sedis</taxon>
        <taxon>Zopfiaceae</taxon>
        <taxon>Zopfia</taxon>
    </lineage>
</organism>
<dbReference type="GO" id="GO:0045944">
    <property type="term" value="P:positive regulation of transcription by RNA polymerase II"/>
    <property type="evidence" value="ECO:0007669"/>
    <property type="project" value="TreeGrafter"/>
</dbReference>
<protein>
    <recommendedName>
        <fullName evidence="3">NDT80 domain-containing protein</fullName>
    </recommendedName>
</protein>
<dbReference type="GO" id="GO:0003677">
    <property type="term" value="F:DNA binding"/>
    <property type="evidence" value="ECO:0007669"/>
    <property type="project" value="UniProtKB-KW"/>
</dbReference>
<reference evidence="4" key="1">
    <citation type="journal article" date="2020" name="Stud. Mycol.">
        <title>101 Dothideomycetes genomes: a test case for predicting lifestyles and emergence of pathogens.</title>
        <authorList>
            <person name="Haridas S."/>
            <person name="Albert R."/>
            <person name="Binder M."/>
            <person name="Bloem J."/>
            <person name="Labutti K."/>
            <person name="Salamov A."/>
            <person name="Andreopoulos B."/>
            <person name="Baker S."/>
            <person name="Barry K."/>
            <person name="Bills G."/>
            <person name="Bluhm B."/>
            <person name="Cannon C."/>
            <person name="Castanera R."/>
            <person name="Culley D."/>
            <person name="Daum C."/>
            <person name="Ezra D."/>
            <person name="Gonzalez J."/>
            <person name="Henrissat B."/>
            <person name="Kuo A."/>
            <person name="Liang C."/>
            <person name="Lipzen A."/>
            <person name="Lutzoni F."/>
            <person name="Magnuson J."/>
            <person name="Mondo S."/>
            <person name="Nolan M."/>
            <person name="Ohm R."/>
            <person name="Pangilinan J."/>
            <person name="Park H.-J."/>
            <person name="Ramirez L."/>
            <person name="Alfaro M."/>
            <person name="Sun H."/>
            <person name="Tritt A."/>
            <person name="Yoshinaga Y."/>
            <person name="Zwiers L.-H."/>
            <person name="Turgeon B."/>
            <person name="Goodwin S."/>
            <person name="Spatafora J."/>
            <person name="Crous P."/>
            <person name="Grigoriev I."/>
        </authorList>
    </citation>
    <scope>NUCLEOTIDE SEQUENCE</scope>
    <source>
        <strain evidence="4">CBS 207.26</strain>
    </source>
</reference>
<evidence type="ECO:0000256" key="2">
    <source>
        <dbReference type="PROSITE-ProRule" id="PRU00850"/>
    </source>
</evidence>
<evidence type="ECO:0000313" key="5">
    <source>
        <dbReference type="Proteomes" id="UP000800200"/>
    </source>
</evidence>
<dbReference type="InterPro" id="IPR008967">
    <property type="entry name" value="p53-like_TF_DNA-bd_sf"/>
</dbReference>
<dbReference type="GO" id="GO:0000228">
    <property type="term" value="C:nuclear chromosome"/>
    <property type="evidence" value="ECO:0007669"/>
    <property type="project" value="TreeGrafter"/>
</dbReference>
<dbReference type="Pfam" id="PF05224">
    <property type="entry name" value="NDT80_PhoG"/>
    <property type="match status" value="1"/>
</dbReference>
<dbReference type="GO" id="GO:0003700">
    <property type="term" value="F:DNA-binding transcription factor activity"/>
    <property type="evidence" value="ECO:0007669"/>
    <property type="project" value="UniProtKB-UniRule"/>
</dbReference>
<dbReference type="PANTHER" id="PTHR35144">
    <property type="entry name" value="MEIOSIS-SPECIFIC TRANSCRIPTION FACTOR NDT80"/>
    <property type="match status" value="1"/>
</dbReference>
<dbReference type="Proteomes" id="UP000800200">
    <property type="component" value="Unassembled WGS sequence"/>
</dbReference>
<name>A0A6A6EMJ7_9PEZI</name>
<dbReference type="EMBL" id="ML994617">
    <property type="protein sequence ID" value="KAF2191300.1"/>
    <property type="molecule type" value="Genomic_DNA"/>
</dbReference>
<feature type="DNA-binding region" description="NDT80" evidence="2">
    <location>
        <begin position="1"/>
        <end position="85"/>
    </location>
</feature>
<dbReference type="PANTHER" id="PTHR35144:SF2">
    <property type="entry name" value="MEIOSIS-SPECIFIC TRANSCRIPTION FACTOR NDT80"/>
    <property type="match status" value="1"/>
</dbReference>
<keyword evidence="5" id="KW-1185">Reference proteome</keyword>
<dbReference type="OrthoDB" id="2288358at2759"/>
<dbReference type="InterPro" id="IPR037141">
    <property type="entry name" value="NDT80_DNA-bd_dom_sf"/>
</dbReference>
<dbReference type="GO" id="GO:0051321">
    <property type="term" value="P:meiotic cell cycle"/>
    <property type="evidence" value="ECO:0007669"/>
    <property type="project" value="TreeGrafter"/>
</dbReference>
<gene>
    <name evidence="4" type="ORF">K469DRAFT_368274</name>
</gene>
<dbReference type="AlphaFoldDB" id="A0A6A6EMJ7"/>
<evidence type="ECO:0000259" key="3">
    <source>
        <dbReference type="PROSITE" id="PS51517"/>
    </source>
</evidence>
<evidence type="ECO:0000256" key="1">
    <source>
        <dbReference type="ARBA" id="ARBA00023125"/>
    </source>
</evidence>